<sequence length="106" mass="11470">MLVLIGFAVLFSACAQSSEPTPTPMPELGLRRKGLSPSEVDMPWSQPDSESVLRVVSCRTFRHMGETVHLVVEVENTGDTKMGDVSIEAVGYAKGGRVMDTKQDSS</sequence>
<evidence type="ECO:0008006" key="3">
    <source>
        <dbReference type="Google" id="ProtNLM"/>
    </source>
</evidence>
<feature type="region of interest" description="Disordered" evidence="1">
    <location>
        <begin position="17"/>
        <end position="46"/>
    </location>
</feature>
<proteinExistence type="predicted"/>
<protein>
    <recommendedName>
        <fullName evidence="3">CARDB domain-containing protein</fullName>
    </recommendedName>
</protein>
<evidence type="ECO:0000313" key="2">
    <source>
        <dbReference type="EMBL" id="GAJ01334.1"/>
    </source>
</evidence>
<evidence type="ECO:0000256" key="1">
    <source>
        <dbReference type="SAM" id="MobiDB-lite"/>
    </source>
</evidence>
<dbReference type="AlphaFoldDB" id="X1T7S3"/>
<name>X1T7S3_9ZZZZ</name>
<feature type="non-terminal residue" evidence="2">
    <location>
        <position position="106"/>
    </location>
</feature>
<organism evidence="2">
    <name type="scientific">marine sediment metagenome</name>
    <dbReference type="NCBI Taxonomy" id="412755"/>
    <lineage>
        <taxon>unclassified sequences</taxon>
        <taxon>metagenomes</taxon>
        <taxon>ecological metagenomes</taxon>
    </lineage>
</organism>
<comment type="caution">
    <text evidence="2">The sequence shown here is derived from an EMBL/GenBank/DDBJ whole genome shotgun (WGS) entry which is preliminary data.</text>
</comment>
<dbReference type="EMBL" id="BARW01018683">
    <property type="protein sequence ID" value="GAJ01334.1"/>
    <property type="molecule type" value="Genomic_DNA"/>
</dbReference>
<gene>
    <name evidence="2" type="ORF">S12H4_31934</name>
</gene>
<accession>X1T7S3</accession>
<reference evidence="2" key="1">
    <citation type="journal article" date="2014" name="Front. Microbiol.">
        <title>High frequency of phylogenetically diverse reductive dehalogenase-homologous genes in deep subseafloor sedimentary metagenomes.</title>
        <authorList>
            <person name="Kawai M."/>
            <person name="Futagami T."/>
            <person name="Toyoda A."/>
            <person name="Takaki Y."/>
            <person name="Nishi S."/>
            <person name="Hori S."/>
            <person name="Arai W."/>
            <person name="Tsubouchi T."/>
            <person name="Morono Y."/>
            <person name="Uchiyama I."/>
            <person name="Ito T."/>
            <person name="Fujiyama A."/>
            <person name="Inagaki F."/>
            <person name="Takami H."/>
        </authorList>
    </citation>
    <scope>NUCLEOTIDE SEQUENCE</scope>
    <source>
        <strain evidence="2">Expedition CK06-06</strain>
    </source>
</reference>